<evidence type="ECO:0000259" key="10">
    <source>
        <dbReference type="Pfam" id="PF01272"/>
    </source>
</evidence>
<evidence type="ECO:0000256" key="7">
    <source>
        <dbReference type="ARBA" id="ARBA00030776"/>
    </source>
</evidence>
<dbReference type="InterPro" id="IPR028624">
    <property type="entry name" value="Tscrpt_elong_fac_GreA/B"/>
</dbReference>
<evidence type="ECO:0000256" key="2">
    <source>
        <dbReference type="ARBA" id="ARBA00013729"/>
    </source>
</evidence>
<feature type="domain" description="Transcription elongation factor GreA/GreB N-terminal" evidence="11">
    <location>
        <begin position="9"/>
        <end position="79"/>
    </location>
</feature>
<dbReference type="Gene3D" id="3.10.50.30">
    <property type="entry name" value="Transcription elongation factor, GreA/GreB, C-terminal domain"/>
    <property type="match status" value="1"/>
</dbReference>
<dbReference type="GO" id="GO:0006354">
    <property type="term" value="P:DNA-templated transcription elongation"/>
    <property type="evidence" value="ECO:0007669"/>
    <property type="project" value="TreeGrafter"/>
</dbReference>
<keyword evidence="12" id="KW-0251">Elongation factor</keyword>
<evidence type="ECO:0000256" key="3">
    <source>
        <dbReference type="ARBA" id="ARBA00023015"/>
    </source>
</evidence>
<dbReference type="InterPro" id="IPR006359">
    <property type="entry name" value="Tscrpt_elong_fac_GreA"/>
</dbReference>
<dbReference type="PIRSF" id="PIRSF006092">
    <property type="entry name" value="GreA_GreB"/>
    <property type="match status" value="1"/>
</dbReference>
<evidence type="ECO:0000256" key="4">
    <source>
        <dbReference type="ARBA" id="ARBA00023125"/>
    </source>
</evidence>
<keyword evidence="3 8" id="KW-0805">Transcription regulation</keyword>
<keyword evidence="12" id="KW-0648">Protein biosynthesis</keyword>
<dbReference type="InterPro" id="IPR001437">
    <property type="entry name" value="Tscrpt_elong_fac_GreA/B_C"/>
</dbReference>
<dbReference type="GO" id="GO:0032784">
    <property type="term" value="P:regulation of DNA-templated transcription elongation"/>
    <property type="evidence" value="ECO:0007669"/>
    <property type="project" value="UniProtKB-UniRule"/>
</dbReference>
<keyword evidence="4 8" id="KW-0238">DNA-binding</keyword>
<organism evidence="12 13">
    <name type="scientific">Mycoplasmopsis mucosicanis</name>
    <dbReference type="NCBI Taxonomy" id="458208"/>
    <lineage>
        <taxon>Bacteria</taxon>
        <taxon>Bacillati</taxon>
        <taxon>Mycoplasmatota</taxon>
        <taxon>Mycoplasmoidales</taxon>
        <taxon>Metamycoplasmataceae</taxon>
        <taxon>Mycoplasmopsis</taxon>
    </lineage>
</organism>
<dbReference type="HAMAP" id="MF_00105">
    <property type="entry name" value="GreA_GreB"/>
    <property type="match status" value="1"/>
</dbReference>
<dbReference type="NCBIfam" id="NF001263">
    <property type="entry name" value="PRK00226.1-4"/>
    <property type="match status" value="1"/>
</dbReference>
<evidence type="ECO:0000259" key="11">
    <source>
        <dbReference type="Pfam" id="PF03449"/>
    </source>
</evidence>
<dbReference type="InterPro" id="IPR023459">
    <property type="entry name" value="Tscrpt_elong_fac_GreA/B_fam"/>
</dbReference>
<dbReference type="InterPro" id="IPR022691">
    <property type="entry name" value="Tscrpt_elong_fac_GreA/B_N"/>
</dbReference>
<accession>A0A507SXJ5</accession>
<gene>
    <name evidence="8 12" type="primary">greA</name>
    <name evidence="12" type="ORF">E1I18_01515</name>
</gene>
<protein>
    <recommendedName>
        <fullName evidence="2 8">Transcription elongation factor GreA</fullName>
    </recommendedName>
    <alternativeName>
        <fullName evidence="7 8">Transcript cleavage factor GreA</fullName>
    </alternativeName>
</protein>
<dbReference type="Proteomes" id="UP000320801">
    <property type="component" value="Unassembled WGS sequence"/>
</dbReference>
<dbReference type="Pfam" id="PF03449">
    <property type="entry name" value="GreA_GreB_N"/>
    <property type="match status" value="1"/>
</dbReference>
<dbReference type="OrthoDB" id="9808774at2"/>
<dbReference type="Gene3D" id="1.10.287.180">
    <property type="entry name" value="Transcription elongation factor, GreA/GreB, N-terminal domain"/>
    <property type="match status" value="1"/>
</dbReference>
<dbReference type="InterPro" id="IPR036953">
    <property type="entry name" value="GreA/GreB_C_sf"/>
</dbReference>
<dbReference type="Pfam" id="PF01272">
    <property type="entry name" value="GreA_GreB"/>
    <property type="match status" value="1"/>
</dbReference>
<reference evidence="12 13" key="1">
    <citation type="submission" date="2019-03" db="EMBL/GenBank/DDBJ databases">
        <title>Characterization of a novel Mycoplasma cynos real-time PCR assay.</title>
        <authorList>
            <person name="Tallmadge R.L."/>
            <person name="Mitchell P.K."/>
            <person name="Goodman L."/>
        </authorList>
    </citation>
    <scope>NUCLEOTIDE SEQUENCE [LARGE SCALE GENOMIC DNA]</scope>
    <source>
        <strain evidence="12 13">1642</strain>
    </source>
</reference>
<keyword evidence="13" id="KW-1185">Reference proteome</keyword>
<dbReference type="NCBIfam" id="TIGR01462">
    <property type="entry name" value="greA"/>
    <property type="match status" value="1"/>
</dbReference>
<dbReference type="InterPro" id="IPR036805">
    <property type="entry name" value="Tscrpt_elong_fac_GreA/B_N_sf"/>
</dbReference>
<evidence type="ECO:0000313" key="12">
    <source>
        <dbReference type="EMBL" id="TQC53982.1"/>
    </source>
</evidence>
<dbReference type="PANTHER" id="PTHR30437">
    <property type="entry name" value="TRANSCRIPTION ELONGATION FACTOR GREA"/>
    <property type="match status" value="1"/>
</dbReference>
<evidence type="ECO:0000256" key="8">
    <source>
        <dbReference type="HAMAP-Rule" id="MF_00105"/>
    </source>
</evidence>
<dbReference type="SUPFAM" id="SSF46557">
    <property type="entry name" value="GreA transcript cleavage protein, N-terminal domain"/>
    <property type="match status" value="1"/>
</dbReference>
<dbReference type="GO" id="GO:0003746">
    <property type="term" value="F:translation elongation factor activity"/>
    <property type="evidence" value="ECO:0007669"/>
    <property type="project" value="UniProtKB-KW"/>
</dbReference>
<evidence type="ECO:0000313" key="13">
    <source>
        <dbReference type="Proteomes" id="UP000320801"/>
    </source>
</evidence>
<comment type="function">
    <text evidence="6 8 9">Necessary for efficient RNA polymerase transcription elongation past template-encoded arresting sites. The arresting sites in DNA have the property of trapping a certain fraction of elongating RNA polymerases that pass through, resulting in locked ternary complexes. Cleavage of the nascent transcript by cleavage factors such as GreA or GreB allows the resumption of elongation from the new 3'terminus. GreA releases sequences of 2 to 3 nucleotides.</text>
</comment>
<comment type="caution">
    <text evidence="12">The sequence shown here is derived from an EMBL/GenBank/DDBJ whole genome shotgun (WGS) entry which is preliminary data.</text>
</comment>
<keyword evidence="5 8" id="KW-0804">Transcription</keyword>
<comment type="similarity">
    <text evidence="1 8 9">Belongs to the GreA/GreB family.</text>
</comment>
<sequence>MNNKSNETIYLAQETLDKYKAEYYELVNVKRVEVQQALKEARAQGDLSENAEYDAARDLQGVVEARIRELERIIENAQVIKTQSVTSNSAIGVGATVTYKIEETGETKQVTIMGVHDSDPLNGKISNESPLALALAEANIGESIEVDAINKYSIRVIDVVYK</sequence>
<feature type="domain" description="Transcription elongation factor GreA/GreB C-terminal" evidence="10">
    <location>
        <begin position="88"/>
        <end position="160"/>
    </location>
</feature>
<evidence type="ECO:0000256" key="9">
    <source>
        <dbReference type="RuleBase" id="RU000556"/>
    </source>
</evidence>
<name>A0A507SXJ5_9BACT</name>
<dbReference type="RefSeq" id="WP_141483837.1">
    <property type="nucleotide sequence ID" value="NZ_SMDN01000004.1"/>
</dbReference>
<dbReference type="SUPFAM" id="SSF54534">
    <property type="entry name" value="FKBP-like"/>
    <property type="match status" value="1"/>
</dbReference>
<dbReference type="EMBL" id="SMDN01000004">
    <property type="protein sequence ID" value="TQC53982.1"/>
    <property type="molecule type" value="Genomic_DNA"/>
</dbReference>
<dbReference type="GO" id="GO:0003677">
    <property type="term" value="F:DNA binding"/>
    <property type="evidence" value="ECO:0007669"/>
    <property type="project" value="UniProtKB-UniRule"/>
</dbReference>
<dbReference type="PANTHER" id="PTHR30437:SF4">
    <property type="entry name" value="TRANSCRIPTION ELONGATION FACTOR GREA"/>
    <property type="match status" value="1"/>
</dbReference>
<dbReference type="AlphaFoldDB" id="A0A507SXJ5"/>
<proteinExistence type="inferred from homology"/>
<evidence type="ECO:0000256" key="1">
    <source>
        <dbReference type="ARBA" id="ARBA00008213"/>
    </source>
</evidence>
<evidence type="ECO:0000256" key="5">
    <source>
        <dbReference type="ARBA" id="ARBA00023163"/>
    </source>
</evidence>
<dbReference type="GO" id="GO:0070063">
    <property type="term" value="F:RNA polymerase binding"/>
    <property type="evidence" value="ECO:0007669"/>
    <property type="project" value="InterPro"/>
</dbReference>
<evidence type="ECO:0000256" key="6">
    <source>
        <dbReference type="ARBA" id="ARBA00024916"/>
    </source>
</evidence>
<dbReference type="FunFam" id="1.10.287.180:FF:000001">
    <property type="entry name" value="Transcription elongation factor GreA"/>
    <property type="match status" value="1"/>
</dbReference>